<dbReference type="PANTHER" id="PTHR46825">
    <property type="entry name" value="D-ALANYL-D-ALANINE-CARBOXYPEPTIDASE/ENDOPEPTIDASE AMPH"/>
    <property type="match status" value="1"/>
</dbReference>
<evidence type="ECO:0000259" key="3">
    <source>
        <dbReference type="Pfam" id="PF00144"/>
    </source>
</evidence>
<dbReference type="InterPro" id="IPR050491">
    <property type="entry name" value="AmpC-like"/>
</dbReference>
<dbReference type="PROSITE" id="PS51257">
    <property type="entry name" value="PROKAR_LIPOPROTEIN"/>
    <property type="match status" value="1"/>
</dbReference>
<keyword evidence="2" id="KW-0732">Signal</keyword>
<proteinExistence type="predicted"/>
<dbReference type="AlphaFoldDB" id="A0A561SHG6"/>
<dbReference type="Gene3D" id="3.40.710.10">
    <property type="entry name" value="DD-peptidase/beta-lactamase superfamily"/>
    <property type="match status" value="1"/>
</dbReference>
<feature type="signal peptide" evidence="2">
    <location>
        <begin position="1"/>
        <end position="19"/>
    </location>
</feature>
<organism evidence="4 5">
    <name type="scientific">Pseudonocardia hierapolitana</name>
    <dbReference type="NCBI Taxonomy" id="1128676"/>
    <lineage>
        <taxon>Bacteria</taxon>
        <taxon>Bacillati</taxon>
        <taxon>Actinomycetota</taxon>
        <taxon>Actinomycetes</taxon>
        <taxon>Pseudonocardiales</taxon>
        <taxon>Pseudonocardiaceae</taxon>
        <taxon>Pseudonocardia</taxon>
    </lineage>
</organism>
<accession>A0A561SHG6</accession>
<evidence type="ECO:0000313" key="5">
    <source>
        <dbReference type="Proteomes" id="UP000321261"/>
    </source>
</evidence>
<comment type="caution">
    <text evidence="4">The sequence shown here is derived from an EMBL/GenBank/DDBJ whole genome shotgun (WGS) entry which is preliminary data.</text>
</comment>
<sequence length="398" mass="42107">MISRTIAALAAAAALTACAEPPAAPPPAAPDVPAYGTALQPELEQLARDMLVTGAVVHVHSPELGDWTTTLGTRTFRGTDPTQVDDHVRIGSVTKTWTGTVALQLVDEGLLRLEDPVAKYRPDVPGGENITIEQLLDMRSGLGNYTTAPELNQTMDTAPGTVFTPEELIAMGLAMPAKFSPGEGFFYSNTNTALLGRIVEELTDNPLETEIQRRILDRAGMTESSFPTTSAALPDPHPQGYTYGTNVETTDSNVLSPEKQEAARAGTLAPLDVTNANPSWAWAAGAGISTTGDLTRYVEALVGGGLLSPATQRLRLDSIRPIDPARPDGLGYGLALARFGPFYGHTGELPGFNTFAGHDPERETTVVVWTSLAPSPDGRDPAAEMARTIIGEMYGTGS</sequence>
<dbReference type="Pfam" id="PF00144">
    <property type="entry name" value="Beta-lactamase"/>
    <property type="match status" value="1"/>
</dbReference>
<dbReference type="PANTHER" id="PTHR46825:SF7">
    <property type="entry name" value="D-ALANYL-D-ALANINE CARBOXYPEPTIDASE"/>
    <property type="match status" value="1"/>
</dbReference>
<keyword evidence="4" id="KW-0645">Protease</keyword>
<dbReference type="GO" id="GO:0004180">
    <property type="term" value="F:carboxypeptidase activity"/>
    <property type="evidence" value="ECO:0007669"/>
    <property type="project" value="UniProtKB-KW"/>
</dbReference>
<dbReference type="OrthoDB" id="5177574at2"/>
<dbReference type="InterPro" id="IPR012338">
    <property type="entry name" value="Beta-lactam/transpept-like"/>
</dbReference>
<reference evidence="4 5" key="1">
    <citation type="submission" date="2019-06" db="EMBL/GenBank/DDBJ databases">
        <title>Sequencing the genomes of 1000 actinobacteria strains.</title>
        <authorList>
            <person name="Klenk H.-P."/>
        </authorList>
    </citation>
    <scope>NUCLEOTIDE SEQUENCE [LARGE SCALE GENOMIC DNA]</scope>
    <source>
        <strain evidence="4 5">DSM 45671</strain>
    </source>
</reference>
<dbReference type="RefSeq" id="WP_147253693.1">
    <property type="nucleotide sequence ID" value="NZ_VIWU01000001.1"/>
</dbReference>
<evidence type="ECO:0000256" key="1">
    <source>
        <dbReference type="SAM" id="MobiDB-lite"/>
    </source>
</evidence>
<keyword evidence="5" id="KW-1185">Reference proteome</keyword>
<dbReference type="SUPFAM" id="SSF56601">
    <property type="entry name" value="beta-lactamase/transpeptidase-like"/>
    <property type="match status" value="1"/>
</dbReference>
<feature type="domain" description="Beta-lactamase-related" evidence="3">
    <location>
        <begin position="72"/>
        <end position="382"/>
    </location>
</feature>
<feature type="compositionally biased region" description="Polar residues" evidence="1">
    <location>
        <begin position="222"/>
        <end position="231"/>
    </location>
</feature>
<gene>
    <name evidence="4" type="ORF">FHX44_11177</name>
</gene>
<dbReference type="InterPro" id="IPR001466">
    <property type="entry name" value="Beta-lactam-related"/>
</dbReference>
<dbReference type="Proteomes" id="UP000321261">
    <property type="component" value="Unassembled WGS sequence"/>
</dbReference>
<keyword evidence="4" id="KW-0121">Carboxypeptidase</keyword>
<feature type="region of interest" description="Disordered" evidence="1">
    <location>
        <begin position="222"/>
        <end position="243"/>
    </location>
</feature>
<evidence type="ECO:0000313" key="4">
    <source>
        <dbReference type="EMBL" id="TWF74298.1"/>
    </source>
</evidence>
<dbReference type="EMBL" id="VIWU01000001">
    <property type="protein sequence ID" value="TWF74298.1"/>
    <property type="molecule type" value="Genomic_DNA"/>
</dbReference>
<keyword evidence="4" id="KW-0378">Hydrolase</keyword>
<feature type="chain" id="PRO_5021713232" evidence="2">
    <location>
        <begin position="20"/>
        <end position="398"/>
    </location>
</feature>
<evidence type="ECO:0000256" key="2">
    <source>
        <dbReference type="SAM" id="SignalP"/>
    </source>
</evidence>
<protein>
    <submittedName>
        <fullName evidence="4">D-alanyl-D-alanine carboxypeptidase</fullName>
    </submittedName>
</protein>
<name>A0A561SHG6_9PSEU</name>